<proteinExistence type="predicted"/>
<dbReference type="PANTHER" id="PTHR47331:SF1">
    <property type="entry name" value="GAG-LIKE PROTEIN"/>
    <property type="match status" value="1"/>
</dbReference>
<dbReference type="Proteomes" id="UP001107558">
    <property type="component" value="Chromosome 1"/>
</dbReference>
<dbReference type="InterPro" id="IPR011011">
    <property type="entry name" value="Znf_FYVE_PHD"/>
</dbReference>
<feature type="compositionally biased region" description="Polar residues" evidence="1">
    <location>
        <begin position="232"/>
        <end position="242"/>
    </location>
</feature>
<name>A0A9J6CHK2_POLVA</name>
<dbReference type="EMBL" id="JADBJN010000001">
    <property type="protein sequence ID" value="KAG5681070.1"/>
    <property type="molecule type" value="Genomic_DNA"/>
</dbReference>
<feature type="region of interest" description="Disordered" evidence="1">
    <location>
        <begin position="228"/>
        <end position="249"/>
    </location>
</feature>
<evidence type="ECO:0000256" key="1">
    <source>
        <dbReference type="SAM" id="MobiDB-lite"/>
    </source>
</evidence>
<organism evidence="2 3">
    <name type="scientific">Polypedilum vanderplanki</name>
    <name type="common">Sleeping chironomid midge</name>
    <dbReference type="NCBI Taxonomy" id="319348"/>
    <lineage>
        <taxon>Eukaryota</taxon>
        <taxon>Metazoa</taxon>
        <taxon>Ecdysozoa</taxon>
        <taxon>Arthropoda</taxon>
        <taxon>Hexapoda</taxon>
        <taxon>Insecta</taxon>
        <taxon>Pterygota</taxon>
        <taxon>Neoptera</taxon>
        <taxon>Endopterygota</taxon>
        <taxon>Diptera</taxon>
        <taxon>Nematocera</taxon>
        <taxon>Chironomoidea</taxon>
        <taxon>Chironomidae</taxon>
        <taxon>Chironominae</taxon>
        <taxon>Polypedilum</taxon>
        <taxon>Polypedilum</taxon>
    </lineage>
</organism>
<dbReference type="PANTHER" id="PTHR47331">
    <property type="entry name" value="PHD-TYPE DOMAIN-CONTAINING PROTEIN"/>
    <property type="match status" value="1"/>
</dbReference>
<feature type="compositionally biased region" description="Low complexity" evidence="1">
    <location>
        <begin position="676"/>
        <end position="704"/>
    </location>
</feature>
<comment type="caution">
    <text evidence="2">The sequence shown here is derived from an EMBL/GenBank/DDBJ whole genome shotgun (WGS) entry which is preliminary data.</text>
</comment>
<dbReference type="AlphaFoldDB" id="A0A9J6CHK2"/>
<evidence type="ECO:0000313" key="3">
    <source>
        <dbReference type="Proteomes" id="UP001107558"/>
    </source>
</evidence>
<feature type="compositionally biased region" description="Low complexity" evidence="1">
    <location>
        <begin position="549"/>
        <end position="569"/>
    </location>
</feature>
<feature type="compositionally biased region" description="Polar residues" evidence="1">
    <location>
        <begin position="283"/>
        <end position="292"/>
    </location>
</feature>
<protein>
    <submittedName>
        <fullName evidence="2">Uncharacterized protein</fullName>
    </submittedName>
</protein>
<sequence>MAISLANKRFIEEACGKEKCASFVRTFFVSGKYSGEWIKCSSTTCAIDQPPVDFNKTSSVLDVDESFASAGKDPYVFCFACDRIFHVKCQELDLCSLLSSAAPYLCIDCSTNPLNEFAVGFYNSKKWICGVAARRRRMFDAETINKCPELMGEQTLCLDFEAEDILSFVNTEGVSEESLGFILALERQKLETQKAALKFVHHLETSKETMQEQEDTIEILKRELAAEKAKNTKPSAAEQTNPPRKRVSFYPESFDAESTRATKPRNVQIKTIDSVLENLLNKSRLNHSNDSSRSAKYDSKRPYNTAVLESSLPSLNDPELTMTERMMLCATRAHLESSYVQNQVSQEMKLGVIRKNLQKITKFKGDARGWLKFKQEVNRYRELGQYEDDVMKIIVFGALEGDAEKRVKDLIDVATLEQIMEILETSFGHAPSIIKACESDILKFRLKGELMRNDAVHINTMIQTYLNSCSTAGVPILNSNMLATHILSQLNSTHKLFFRQHYHHKRPHDTTQMPDLEVMFSFLEGLAYDLEVRVEEKEDKPQRPKPIQVNSTATNNSFSSSVASSSGNSSEQDFMFKVLDGKIAKYVGYDMSLVGMLNKKCLVCESTQHFTLECSKFRAMTDAQRNGLVGNKKICKVCLLTNDHKPSDCQLKVGCGFKLSGNSRCTSRHHILFHESSMQSSSQTSQQNRSQGSFRPYRRSNTNRNSRRGQQLATNQVPNKSTQDLASSSANNSDQTPKLTGAISLANDPKNASSLCHVSTTITNKCLTIIIEQSKCSNI</sequence>
<evidence type="ECO:0000313" key="2">
    <source>
        <dbReference type="EMBL" id="KAG5681070.1"/>
    </source>
</evidence>
<feature type="region of interest" description="Disordered" evidence="1">
    <location>
        <begin position="676"/>
        <end position="744"/>
    </location>
</feature>
<feature type="compositionally biased region" description="Polar residues" evidence="1">
    <location>
        <begin position="709"/>
        <end position="738"/>
    </location>
</feature>
<keyword evidence="3" id="KW-1185">Reference proteome</keyword>
<reference evidence="2" key="1">
    <citation type="submission" date="2021-03" db="EMBL/GenBank/DDBJ databases">
        <title>Chromosome level genome of the anhydrobiotic midge Polypedilum vanderplanki.</title>
        <authorList>
            <person name="Yoshida Y."/>
            <person name="Kikawada T."/>
            <person name="Gusev O."/>
        </authorList>
    </citation>
    <scope>NUCLEOTIDE SEQUENCE</scope>
    <source>
        <strain evidence="2">NIAS01</strain>
        <tissue evidence="2">Whole body or cell culture</tissue>
    </source>
</reference>
<dbReference type="SUPFAM" id="SSF57903">
    <property type="entry name" value="FYVE/PHD zinc finger"/>
    <property type="match status" value="1"/>
</dbReference>
<accession>A0A9J6CHK2</accession>
<feature type="region of interest" description="Disordered" evidence="1">
    <location>
        <begin position="283"/>
        <end position="302"/>
    </location>
</feature>
<feature type="region of interest" description="Disordered" evidence="1">
    <location>
        <begin position="535"/>
        <end position="569"/>
    </location>
</feature>
<gene>
    <name evidence="2" type="ORF">PVAND_010536</name>
</gene>